<dbReference type="PIRSF" id="PIRSF001221">
    <property type="entry name" value="Amidase_fungi"/>
    <property type="match status" value="1"/>
</dbReference>
<protein>
    <submittedName>
        <fullName evidence="4 5">Fatty-acid amide hydrolase 2</fullName>
    </submittedName>
</protein>
<proteinExistence type="predicted"/>
<dbReference type="GO" id="GO:0016787">
    <property type="term" value="F:hydrolase activity"/>
    <property type="evidence" value="ECO:0007669"/>
    <property type="project" value="UniProtKB-KW"/>
</dbReference>
<evidence type="ECO:0000256" key="1">
    <source>
        <dbReference type="PIRSR" id="PIRSR001221-1"/>
    </source>
</evidence>
<dbReference type="InterPro" id="IPR023631">
    <property type="entry name" value="Amidase_dom"/>
</dbReference>
<dbReference type="KEGG" id="nlo:107223115"/>
<reference evidence="4 5" key="1">
    <citation type="submission" date="2025-05" db="UniProtKB">
        <authorList>
            <consortium name="RefSeq"/>
        </authorList>
    </citation>
    <scope>IDENTIFICATION</scope>
    <source>
        <tissue evidence="4 5">Thorax and Abdomen</tissue>
    </source>
</reference>
<dbReference type="InterPro" id="IPR036928">
    <property type="entry name" value="AS_sf"/>
</dbReference>
<accession>A0A6J0BUR3</accession>
<feature type="domain" description="Amidase" evidence="2">
    <location>
        <begin position="63"/>
        <end position="504"/>
    </location>
</feature>
<dbReference type="RefSeq" id="XP_046587069.1">
    <property type="nucleotide sequence ID" value="XM_046731113.1"/>
</dbReference>
<evidence type="ECO:0000259" key="2">
    <source>
        <dbReference type="Pfam" id="PF01425"/>
    </source>
</evidence>
<evidence type="ECO:0000313" key="5">
    <source>
        <dbReference type="RefSeq" id="XP_046587069.1"/>
    </source>
</evidence>
<keyword evidence="3" id="KW-1185">Reference proteome</keyword>
<dbReference type="RefSeq" id="XP_015518190.2">
    <property type="nucleotide sequence ID" value="XM_015662704.2"/>
</dbReference>
<feature type="active site" description="Acyl-ester intermediate" evidence="1">
    <location>
        <position position="223"/>
    </location>
</feature>
<dbReference type="Proteomes" id="UP000829291">
    <property type="component" value="Chromosome 1"/>
</dbReference>
<dbReference type="SUPFAM" id="SSF75304">
    <property type="entry name" value="Amidase signature (AS) enzymes"/>
    <property type="match status" value="1"/>
</dbReference>
<sequence>MELVIRLFTFLSNILYHILRPFFWYANRHPGSKISAAKDPILKLSAVAIAEKIRQRELSSEAVISAYIARIREVNPLLNAVVEDRFESAIREAKLCDEKLATGEVTAKQLEAEQPLYGVPVTVKESCAVKGLSHTGFSLARSGVKANYDSEPVVRLKIAGAIPLCVTNTPELCLGFETQNNVFGTTNNPYDTRRTAGGSSGGEAALLTSAASVIGIGSDIAGSIRLPAHLNGVFGHKPTPGAISIEGHFPYVDDAEFCRYLVIGPMTRYAEDLALAVRVMADRNCTAALRLDSPVDVKSVKVRYMEEVEASFGLVPVHEDVKRTIKQAAEYLRVAGADVEKVNIGQLKDSLELGLVLFFGMHKMPQILLNPDDPKHESNTLSEAGKAIFGLSRHTKSAIFFKFMKDVKVLVPRSRRPSFRMEAQKLQRTFMDLLGDDGVFLFPTFVTSAPFHGQLSLQLAGTLYCIICNVLGLPSTHVPMGLDSEGLPVGLQVIAAPMQDRLCLAVAKELEKGFGGWIPPSVVTA</sequence>
<dbReference type="PANTHER" id="PTHR43372:SF3">
    <property type="entry name" value="AT07710P-RELATED"/>
    <property type="match status" value="1"/>
</dbReference>
<feature type="active site" description="Charge relay system" evidence="1">
    <location>
        <position position="199"/>
    </location>
</feature>
<dbReference type="PANTHER" id="PTHR43372">
    <property type="entry name" value="FATTY-ACID AMIDE HYDROLASE"/>
    <property type="match status" value="1"/>
</dbReference>
<evidence type="ECO:0000313" key="3">
    <source>
        <dbReference type="Proteomes" id="UP000829291"/>
    </source>
</evidence>
<keyword evidence="4 5" id="KW-0378">Hydrolase</keyword>
<dbReference type="Pfam" id="PF01425">
    <property type="entry name" value="Amidase"/>
    <property type="match status" value="1"/>
</dbReference>
<name>A0A6J0BUR3_NEOLC</name>
<organism evidence="3 4">
    <name type="scientific">Neodiprion lecontei</name>
    <name type="common">Redheaded pine sawfly</name>
    <dbReference type="NCBI Taxonomy" id="441921"/>
    <lineage>
        <taxon>Eukaryota</taxon>
        <taxon>Metazoa</taxon>
        <taxon>Ecdysozoa</taxon>
        <taxon>Arthropoda</taxon>
        <taxon>Hexapoda</taxon>
        <taxon>Insecta</taxon>
        <taxon>Pterygota</taxon>
        <taxon>Neoptera</taxon>
        <taxon>Endopterygota</taxon>
        <taxon>Hymenoptera</taxon>
        <taxon>Tenthredinoidea</taxon>
        <taxon>Diprionidae</taxon>
        <taxon>Diprioninae</taxon>
        <taxon>Neodiprion</taxon>
    </lineage>
</organism>
<feature type="active site" description="Charge relay system" evidence="1">
    <location>
        <position position="124"/>
    </location>
</feature>
<dbReference type="GO" id="GO:0012505">
    <property type="term" value="C:endomembrane system"/>
    <property type="evidence" value="ECO:0007669"/>
    <property type="project" value="TreeGrafter"/>
</dbReference>
<dbReference type="Gene3D" id="3.90.1300.10">
    <property type="entry name" value="Amidase signature (AS) domain"/>
    <property type="match status" value="1"/>
</dbReference>
<dbReference type="AlphaFoldDB" id="A0A6J0BUR3"/>
<gene>
    <name evidence="4 5" type="primary">LOC107223115</name>
</gene>
<dbReference type="GeneID" id="107223115"/>
<dbReference type="InterPro" id="IPR052739">
    <property type="entry name" value="FAAH2"/>
</dbReference>
<dbReference type="OrthoDB" id="6428749at2759"/>
<evidence type="ECO:0000313" key="4">
    <source>
        <dbReference type="RefSeq" id="XP_015518190.2"/>
    </source>
</evidence>